<dbReference type="FunFam" id="1.10.472.10:FF:000069">
    <property type="entry name" value="Cyclin-D5-1"/>
    <property type="match status" value="1"/>
</dbReference>
<evidence type="ECO:0000313" key="11">
    <source>
        <dbReference type="Proteomes" id="UP001164929"/>
    </source>
</evidence>
<comment type="subunit">
    <text evidence="2">Interacts with the CDC2 protein kinase to form a serine/threonine kinase holoenzyme complex also known as maturation promoting factor (MPF). The cyclin subunit imparts substrate specificity to the complex.</text>
</comment>
<keyword evidence="3" id="KW-0132">Cell division</keyword>
<evidence type="ECO:0000256" key="3">
    <source>
        <dbReference type="ARBA" id="ARBA00022618"/>
    </source>
</evidence>
<evidence type="ECO:0000256" key="5">
    <source>
        <dbReference type="ARBA" id="ARBA00023306"/>
    </source>
</evidence>
<keyword evidence="11" id="KW-1185">Reference proteome</keyword>
<dbReference type="EMBL" id="JAQIZT010000007">
    <property type="protein sequence ID" value="KAJ6990403.1"/>
    <property type="molecule type" value="Genomic_DNA"/>
</dbReference>
<keyword evidence="5" id="KW-0131">Cell cycle</keyword>
<keyword evidence="4 7" id="KW-0195">Cyclin</keyword>
<protein>
    <recommendedName>
        <fullName evidence="6">B-like cyclin</fullName>
    </recommendedName>
</protein>
<dbReference type="InterPro" id="IPR006671">
    <property type="entry name" value="Cyclin_N"/>
</dbReference>
<dbReference type="InterPro" id="IPR036915">
    <property type="entry name" value="Cyclin-like_sf"/>
</dbReference>
<dbReference type="GO" id="GO:0051301">
    <property type="term" value="P:cell division"/>
    <property type="evidence" value="ECO:0007669"/>
    <property type="project" value="UniProtKB-KW"/>
</dbReference>
<dbReference type="SUPFAM" id="SSF47954">
    <property type="entry name" value="Cyclin-like"/>
    <property type="match status" value="2"/>
</dbReference>
<dbReference type="Proteomes" id="UP001164929">
    <property type="component" value="Chromosome 7"/>
</dbReference>
<dbReference type="InterPro" id="IPR048258">
    <property type="entry name" value="Cyclins_cyclin-box"/>
</dbReference>
<evidence type="ECO:0000256" key="2">
    <source>
        <dbReference type="ARBA" id="ARBA00011177"/>
    </source>
</evidence>
<accession>A0AAD6QHB9</accession>
<dbReference type="InterPro" id="IPR013763">
    <property type="entry name" value="Cyclin-like_dom"/>
</dbReference>
<comment type="similarity">
    <text evidence="1">Belongs to the cyclin family. Cyclin D subfamily.</text>
</comment>
<dbReference type="CDD" id="cd20544">
    <property type="entry name" value="CYCLIN_AtCycD-like_rpt2"/>
    <property type="match status" value="1"/>
</dbReference>
<sequence length="460" mass="52070">MLSLASITLAPKASNPPNLLYQSCGSSVNITIMMYCQMCESVVTVFCHSFLSFSISVRKRFFSVLSKSTIAAVRGKRTLFRLVSPGFLNSVSVDIRIIRAYKPSSYTANSHDIRIKLKYMGDFDSSLSLSSLLCHENESCFFNDSVSDHNHIKHDRSCFALETEVDVEYVEKLVERETITFGYRCHASFDDCLITSHNWLKFARLDAIEWILNTRAIYGFRFHTAYLSVTYFDRFVSKRSIDEGKLWAIRLLSVACLSLAAKMEERKVPPLSEFPVEDFCFGNKVIQRMELLVLNTLEWRMNSITPFAYLHYFIHKTCGESTPKDTVSRAVELVVAMIKEIDLLDHRPSIIAAAAVLAASNRQLTRKELELKVDMISSWGSLENENVFSCYIAMQEIEMGKVKTPRLVFYPNSSAVHSGSFDVLENSSLVSGAEGAMCTYITCNPTNAWDAEVFQKAESH</sequence>
<evidence type="ECO:0000256" key="1">
    <source>
        <dbReference type="ARBA" id="ARBA00009065"/>
    </source>
</evidence>
<dbReference type="Gene3D" id="1.10.472.10">
    <property type="entry name" value="Cyclin-like"/>
    <property type="match status" value="2"/>
</dbReference>
<evidence type="ECO:0000259" key="8">
    <source>
        <dbReference type="SMART" id="SM00385"/>
    </source>
</evidence>
<evidence type="ECO:0000256" key="4">
    <source>
        <dbReference type="ARBA" id="ARBA00023127"/>
    </source>
</evidence>
<feature type="domain" description="Cyclin C-terminal" evidence="9">
    <location>
        <begin position="304"/>
        <end position="427"/>
    </location>
</feature>
<evidence type="ECO:0000259" key="9">
    <source>
        <dbReference type="SMART" id="SM01332"/>
    </source>
</evidence>
<dbReference type="PANTHER" id="PTHR10177">
    <property type="entry name" value="CYCLINS"/>
    <property type="match status" value="1"/>
</dbReference>
<organism evidence="10 11">
    <name type="scientific">Populus alba x Populus x berolinensis</name>
    <dbReference type="NCBI Taxonomy" id="444605"/>
    <lineage>
        <taxon>Eukaryota</taxon>
        <taxon>Viridiplantae</taxon>
        <taxon>Streptophyta</taxon>
        <taxon>Embryophyta</taxon>
        <taxon>Tracheophyta</taxon>
        <taxon>Spermatophyta</taxon>
        <taxon>Magnoliopsida</taxon>
        <taxon>eudicotyledons</taxon>
        <taxon>Gunneridae</taxon>
        <taxon>Pentapetalae</taxon>
        <taxon>rosids</taxon>
        <taxon>fabids</taxon>
        <taxon>Malpighiales</taxon>
        <taxon>Salicaceae</taxon>
        <taxon>Saliceae</taxon>
        <taxon>Populus</taxon>
    </lineage>
</organism>
<dbReference type="SMART" id="SM00385">
    <property type="entry name" value="CYCLIN"/>
    <property type="match status" value="1"/>
</dbReference>
<dbReference type="FunFam" id="1.10.472.10:FF:000219">
    <property type="entry name" value="Cyclin-D5-1"/>
    <property type="match status" value="1"/>
</dbReference>
<evidence type="ECO:0000313" key="10">
    <source>
        <dbReference type="EMBL" id="KAJ6990403.1"/>
    </source>
</evidence>
<dbReference type="InterPro" id="IPR039361">
    <property type="entry name" value="Cyclin"/>
</dbReference>
<dbReference type="SMART" id="SM01332">
    <property type="entry name" value="Cyclin_C"/>
    <property type="match status" value="1"/>
</dbReference>
<dbReference type="PROSITE" id="PS00292">
    <property type="entry name" value="CYCLINS"/>
    <property type="match status" value="1"/>
</dbReference>
<gene>
    <name evidence="10" type="ORF">NC653_018834</name>
</gene>
<reference evidence="10" key="1">
    <citation type="journal article" date="2023" name="Mol. Ecol. Resour.">
        <title>Chromosome-level genome assembly of a triploid poplar Populus alba 'Berolinensis'.</title>
        <authorList>
            <person name="Chen S."/>
            <person name="Yu Y."/>
            <person name="Wang X."/>
            <person name="Wang S."/>
            <person name="Zhang T."/>
            <person name="Zhou Y."/>
            <person name="He R."/>
            <person name="Meng N."/>
            <person name="Wang Y."/>
            <person name="Liu W."/>
            <person name="Liu Z."/>
            <person name="Liu J."/>
            <person name="Guo Q."/>
            <person name="Huang H."/>
            <person name="Sederoff R.R."/>
            <person name="Wang G."/>
            <person name="Qu G."/>
            <person name="Chen S."/>
        </authorList>
    </citation>
    <scope>NUCLEOTIDE SEQUENCE</scope>
    <source>
        <strain evidence="10">SC-2020</strain>
    </source>
</reference>
<name>A0AAD6QHB9_9ROSI</name>
<dbReference type="Pfam" id="PF00134">
    <property type="entry name" value="Cyclin_N"/>
    <property type="match status" value="1"/>
</dbReference>
<dbReference type="CDD" id="cd20543">
    <property type="entry name" value="CYCLIN_AtCycD-like_rpt1"/>
    <property type="match status" value="1"/>
</dbReference>
<proteinExistence type="inferred from homology"/>
<evidence type="ECO:0000256" key="7">
    <source>
        <dbReference type="RuleBase" id="RU000383"/>
    </source>
</evidence>
<evidence type="ECO:0000256" key="6">
    <source>
        <dbReference type="ARBA" id="ARBA00032263"/>
    </source>
</evidence>
<comment type="caution">
    <text evidence="10">The sequence shown here is derived from an EMBL/GenBank/DDBJ whole genome shotgun (WGS) entry which is preliminary data.</text>
</comment>
<dbReference type="AlphaFoldDB" id="A0AAD6QHB9"/>
<dbReference type="Pfam" id="PF02984">
    <property type="entry name" value="Cyclin_C"/>
    <property type="match status" value="1"/>
</dbReference>
<feature type="domain" description="Cyclin-like" evidence="8">
    <location>
        <begin position="209"/>
        <end position="295"/>
    </location>
</feature>
<dbReference type="InterPro" id="IPR004367">
    <property type="entry name" value="Cyclin_C-dom"/>
</dbReference>